<reference evidence="1" key="1">
    <citation type="journal article" date="2014" name="Front. Microbiol.">
        <title>High frequency of phylogenetically diverse reductive dehalogenase-homologous genes in deep subseafloor sedimentary metagenomes.</title>
        <authorList>
            <person name="Kawai M."/>
            <person name="Futagami T."/>
            <person name="Toyoda A."/>
            <person name="Takaki Y."/>
            <person name="Nishi S."/>
            <person name="Hori S."/>
            <person name="Arai W."/>
            <person name="Tsubouchi T."/>
            <person name="Morono Y."/>
            <person name="Uchiyama I."/>
            <person name="Ito T."/>
            <person name="Fujiyama A."/>
            <person name="Inagaki F."/>
            <person name="Takami H."/>
        </authorList>
    </citation>
    <scope>NUCLEOTIDE SEQUENCE</scope>
    <source>
        <strain evidence="1">Expedition CK06-06</strain>
    </source>
</reference>
<organism evidence="1">
    <name type="scientific">marine sediment metagenome</name>
    <dbReference type="NCBI Taxonomy" id="412755"/>
    <lineage>
        <taxon>unclassified sequences</taxon>
        <taxon>metagenomes</taxon>
        <taxon>ecological metagenomes</taxon>
    </lineage>
</organism>
<evidence type="ECO:0000313" key="1">
    <source>
        <dbReference type="EMBL" id="GAI07239.1"/>
    </source>
</evidence>
<name>X1MLH9_9ZZZZ</name>
<protein>
    <submittedName>
        <fullName evidence="1">Uncharacterized protein</fullName>
    </submittedName>
</protein>
<dbReference type="InterPro" id="IPR023214">
    <property type="entry name" value="HAD_sf"/>
</dbReference>
<proteinExistence type="predicted"/>
<dbReference type="AlphaFoldDB" id="X1MLH9"/>
<comment type="caution">
    <text evidence="1">The sequence shown here is derived from an EMBL/GenBank/DDBJ whole genome shotgun (WGS) entry which is preliminary data.</text>
</comment>
<dbReference type="EMBL" id="BARV01008713">
    <property type="protein sequence ID" value="GAI07239.1"/>
    <property type="molecule type" value="Genomic_DNA"/>
</dbReference>
<gene>
    <name evidence="1" type="ORF">S06H3_17440</name>
</gene>
<accession>X1MLH9</accession>
<dbReference type="Gene3D" id="3.40.50.1000">
    <property type="entry name" value="HAD superfamily/HAD-like"/>
    <property type="match status" value="1"/>
</dbReference>
<sequence length="112" mass="12360">MEALNLVKEAGLAISFNGNAYALRAAELACLSPYTFPLEILAEVFCQEGKKGVLSLVKKWPNTLEGKIKEKILASKPSPQLEITKESNLTDLIERSEKMRKELRGEIVGKLG</sequence>